<keyword evidence="2" id="KW-0238">DNA-binding</keyword>
<keyword evidence="3" id="KW-0804">Transcription</keyword>
<organism evidence="5 6">
    <name type="scientific">Pseudomonas gessardii</name>
    <dbReference type="NCBI Taxonomy" id="78544"/>
    <lineage>
        <taxon>Bacteria</taxon>
        <taxon>Pseudomonadati</taxon>
        <taxon>Pseudomonadota</taxon>
        <taxon>Gammaproteobacteria</taxon>
        <taxon>Pseudomonadales</taxon>
        <taxon>Pseudomonadaceae</taxon>
        <taxon>Pseudomonas</taxon>
    </lineage>
</organism>
<dbReference type="CDD" id="cd06170">
    <property type="entry name" value="LuxR_C_like"/>
    <property type="match status" value="1"/>
</dbReference>
<dbReference type="AlphaFoldDB" id="A0A7Y1MV24"/>
<dbReference type="Pfam" id="PF00196">
    <property type="entry name" value="GerE"/>
    <property type="match status" value="1"/>
</dbReference>
<dbReference type="OrthoDB" id="7032599at2"/>
<protein>
    <submittedName>
        <fullName evidence="5">Helix-turn-helix transcriptional regulator</fullName>
    </submittedName>
</protein>
<evidence type="ECO:0000256" key="2">
    <source>
        <dbReference type="ARBA" id="ARBA00023125"/>
    </source>
</evidence>
<dbReference type="PANTHER" id="PTHR44688">
    <property type="entry name" value="DNA-BINDING TRANSCRIPTIONAL ACTIVATOR DEVR_DOSR"/>
    <property type="match status" value="1"/>
</dbReference>
<dbReference type="EMBL" id="JAAQYP010000072">
    <property type="protein sequence ID" value="NNA98893.1"/>
    <property type="molecule type" value="Genomic_DNA"/>
</dbReference>
<reference evidence="5 6" key="1">
    <citation type="journal article" date="2020" name="Front. Microbiol.">
        <title>Genetic Organization of the aprX-lipA2 Operon Affects the Proteolytic Potential of Pseudomonas Species in Milk.</title>
        <authorList>
            <person name="Maier C."/>
            <person name="Huptas C."/>
            <person name="von Neubeck M."/>
            <person name="Scherer S."/>
            <person name="Wenning M."/>
            <person name="Lucking G."/>
        </authorList>
    </citation>
    <scope>NUCLEOTIDE SEQUENCE [LARGE SCALE GENOMIC DNA]</scope>
    <source>
        <strain evidence="5 6">G4779</strain>
    </source>
</reference>
<dbReference type="Gene3D" id="1.10.10.10">
    <property type="entry name" value="Winged helix-like DNA-binding domain superfamily/Winged helix DNA-binding domain"/>
    <property type="match status" value="1"/>
</dbReference>
<evidence type="ECO:0000259" key="4">
    <source>
        <dbReference type="PROSITE" id="PS50043"/>
    </source>
</evidence>
<gene>
    <name evidence="5" type="ORF">HBO33_27435</name>
</gene>
<name>A0A7Y1MV24_9PSED</name>
<dbReference type="PROSITE" id="PS00622">
    <property type="entry name" value="HTH_LUXR_1"/>
    <property type="match status" value="1"/>
</dbReference>
<evidence type="ECO:0000313" key="6">
    <source>
        <dbReference type="Proteomes" id="UP000542111"/>
    </source>
</evidence>
<dbReference type="PROSITE" id="PS50043">
    <property type="entry name" value="HTH_LUXR_2"/>
    <property type="match status" value="1"/>
</dbReference>
<dbReference type="InterPro" id="IPR036388">
    <property type="entry name" value="WH-like_DNA-bd_sf"/>
</dbReference>
<dbReference type="SUPFAM" id="SSF46894">
    <property type="entry name" value="C-terminal effector domain of the bipartite response regulators"/>
    <property type="match status" value="1"/>
</dbReference>
<dbReference type="GeneID" id="70104103"/>
<proteinExistence type="predicted"/>
<dbReference type="GO" id="GO:0006355">
    <property type="term" value="P:regulation of DNA-templated transcription"/>
    <property type="evidence" value="ECO:0007669"/>
    <property type="project" value="InterPro"/>
</dbReference>
<evidence type="ECO:0000313" key="5">
    <source>
        <dbReference type="EMBL" id="NNA98893.1"/>
    </source>
</evidence>
<feature type="domain" description="HTH luxR-type" evidence="4">
    <location>
        <begin position="1"/>
        <end position="59"/>
    </location>
</feature>
<dbReference type="PANTHER" id="PTHR44688:SF16">
    <property type="entry name" value="DNA-BINDING TRANSCRIPTIONAL ACTIVATOR DEVR_DOSR"/>
    <property type="match status" value="1"/>
</dbReference>
<sequence length="60" mass="6638">MTNREALMVSLLAEGMSNKQIAQRVSISEYTVRDHLSSVFKKMEVDSRLALLVKLGIASA</sequence>
<comment type="caution">
    <text evidence="5">The sequence shown here is derived from an EMBL/GenBank/DDBJ whole genome shotgun (WGS) entry which is preliminary data.</text>
</comment>
<dbReference type="Proteomes" id="UP000542111">
    <property type="component" value="Unassembled WGS sequence"/>
</dbReference>
<dbReference type="SMART" id="SM00421">
    <property type="entry name" value="HTH_LUXR"/>
    <property type="match status" value="1"/>
</dbReference>
<dbReference type="RefSeq" id="WP_159439772.1">
    <property type="nucleotide sequence ID" value="NZ_CBCRYT010000016.1"/>
</dbReference>
<keyword evidence="1" id="KW-0805">Transcription regulation</keyword>
<dbReference type="GO" id="GO:0003677">
    <property type="term" value="F:DNA binding"/>
    <property type="evidence" value="ECO:0007669"/>
    <property type="project" value="UniProtKB-KW"/>
</dbReference>
<dbReference type="InterPro" id="IPR016032">
    <property type="entry name" value="Sig_transdc_resp-reg_C-effctor"/>
</dbReference>
<evidence type="ECO:0000256" key="3">
    <source>
        <dbReference type="ARBA" id="ARBA00023163"/>
    </source>
</evidence>
<dbReference type="InterPro" id="IPR000792">
    <property type="entry name" value="Tscrpt_reg_LuxR_C"/>
</dbReference>
<evidence type="ECO:0000256" key="1">
    <source>
        <dbReference type="ARBA" id="ARBA00023015"/>
    </source>
</evidence>
<dbReference type="PRINTS" id="PR00038">
    <property type="entry name" value="HTHLUXR"/>
</dbReference>
<accession>A0A7Y1MV24</accession>